<reference evidence="2" key="2">
    <citation type="submission" date="2017-02" db="UniProtKB">
        <authorList>
            <consortium name="WormBaseParasite"/>
        </authorList>
    </citation>
    <scope>IDENTIFICATION</scope>
</reference>
<evidence type="ECO:0000313" key="1">
    <source>
        <dbReference type="Proteomes" id="UP000035642"/>
    </source>
</evidence>
<evidence type="ECO:0000313" key="2">
    <source>
        <dbReference type="WBParaSite" id="ACAC_0000005101-mRNA-1"/>
    </source>
</evidence>
<proteinExistence type="predicted"/>
<protein>
    <submittedName>
        <fullName evidence="2">DUF4372 domain-containing protein</fullName>
    </submittedName>
</protein>
<accession>A0A0K0CSS4</accession>
<organism evidence="1 2">
    <name type="scientific">Angiostrongylus cantonensis</name>
    <name type="common">Rat lungworm</name>
    <dbReference type="NCBI Taxonomy" id="6313"/>
    <lineage>
        <taxon>Eukaryota</taxon>
        <taxon>Metazoa</taxon>
        <taxon>Ecdysozoa</taxon>
        <taxon>Nematoda</taxon>
        <taxon>Chromadorea</taxon>
        <taxon>Rhabditida</taxon>
        <taxon>Rhabditina</taxon>
        <taxon>Rhabditomorpha</taxon>
        <taxon>Strongyloidea</taxon>
        <taxon>Metastrongylidae</taxon>
        <taxon>Angiostrongylus</taxon>
    </lineage>
</organism>
<dbReference type="AlphaFoldDB" id="A0A0K0CSS4"/>
<dbReference type="WBParaSite" id="ACAC_0000005101-mRNA-1">
    <property type="protein sequence ID" value="ACAC_0000005101-mRNA-1"/>
    <property type="gene ID" value="ACAC_0000005101"/>
</dbReference>
<reference evidence="1" key="1">
    <citation type="submission" date="2012-09" db="EMBL/GenBank/DDBJ databases">
        <authorList>
            <person name="Martin A.A."/>
        </authorList>
    </citation>
    <scope>NUCLEOTIDE SEQUENCE</scope>
</reference>
<dbReference type="Proteomes" id="UP000035642">
    <property type="component" value="Unassembled WGS sequence"/>
</dbReference>
<name>A0A0K0CSS4_ANGCA</name>
<sequence>MPHFLSPDAQSLLRALFKRNAANRLGSGDQASFVLYINQFRSIITKGNRTTVQTSRDHNRQHIVL</sequence>
<keyword evidence="1" id="KW-1185">Reference proteome</keyword>
<dbReference type="STRING" id="6313.A0A0K0CSS4"/>